<evidence type="ECO:0000256" key="1">
    <source>
        <dbReference type="SAM" id="Phobius"/>
    </source>
</evidence>
<feature type="transmembrane region" description="Helical" evidence="1">
    <location>
        <begin position="606"/>
        <end position="624"/>
    </location>
</feature>
<dbReference type="Proteomes" id="UP000604825">
    <property type="component" value="Unassembled WGS sequence"/>
</dbReference>
<dbReference type="OrthoDB" id="511529at2759"/>
<evidence type="ECO:0000313" key="2">
    <source>
        <dbReference type="EMBL" id="CAD6343070.1"/>
    </source>
</evidence>
<comment type="caution">
    <text evidence="2">The sequence shown here is derived from an EMBL/GenBank/DDBJ whole genome shotgun (WGS) entry which is preliminary data.</text>
</comment>
<name>A0A811SR96_9POAL</name>
<keyword evidence="1" id="KW-0472">Membrane</keyword>
<dbReference type="SUPFAM" id="SSF57783">
    <property type="entry name" value="Zinc beta-ribbon"/>
    <property type="match status" value="1"/>
</dbReference>
<feature type="transmembrane region" description="Helical" evidence="1">
    <location>
        <begin position="572"/>
        <end position="594"/>
    </location>
</feature>
<gene>
    <name evidence="2" type="ORF">NCGR_LOCUS67168</name>
</gene>
<keyword evidence="1" id="KW-0812">Transmembrane</keyword>
<dbReference type="PANTHER" id="PTHR48428">
    <property type="entry name" value="PLANT-SPECIFIC TFIIB-RELATED PROTEIN PTF2"/>
    <property type="match status" value="1"/>
</dbReference>
<proteinExistence type="predicted"/>
<sequence length="746" mass="80766">MGSTCLSCGEGAVVADPDSGALVCTSCGVIQDAGGAEFVHQSTFNDSGGLDLRVSSLVRNSSDSAYRDQKLAVASAGITSTATRLGLSPARAEEALRMAKSATDGQLATPGSAFLPALAAACTLLVARSHHLPLSLAEAAEAAFCSAPALGDLVSRVAAQLSLPPLPCFDYAAALDRAVQLSPSLNAAAAHKTDAILAQARFLFRCASKWSLTTGRFPLPLVAALLALSAEVNGVTSLSLEDIARDISAGLRTSLRRYKELVDALVHVARHLLPWGADVNAKNLLLNAPVLLRLMEMRSQSDPSEEFLEIFAPNIAAIVQAYSKVDDDESKYLQITPVSADDFDFDSLEPEEKEFENQGISEKGLSDAYKNVLNRLAQLQKLGKVGKGADRRKRLKGGLELEPCMDAVNSGWKKDMLLEDVVDIDIGYDAPPPSFTAGLELQKERRARIEAAKQRIDAIRKATAAPAAKANNSESEDVVRNEYVSPLQKLTRKNRGGKKMDDIDHILLSDNMADSSGARKKRRRRGSCDGIDWEDCIIELLLLHGVNEAEIEQGQYRRLLELHVFSASITSALITLFVSNIVAAVCIPVVASRYLSFPLCVSQCTFNMNLTVPIVIPVLLSFFLDDGETFYALLLPSPRKEEPTAPTSSEEQQEVILSEVEDEKPKDVDLLPASERQKRMAELQTRLFQAAAVGAVRVKRRKGPRRGEDFTLMQALIKADFWLLFFSLLLGSGSGLTVIDNLGQMS</sequence>
<dbReference type="PANTHER" id="PTHR48428:SF1">
    <property type="entry name" value="PLANT-SPECIFIC TFIIB-RELATED PROTEIN PTF2"/>
    <property type="match status" value="1"/>
</dbReference>
<reference evidence="2" key="1">
    <citation type="submission" date="2020-10" db="EMBL/GenBank/DDBJ databases">
        <authorList>
            <person name="Han B."/>
            <person name="Lu T."/>
            <person name="Zhao Q."/>
            <person name="Huang X."/>
            <person name="Zhao Y."/>
        </authorList>
    </citation>
    <scope>NUCLEOTIDE SEQUENCE</scope>
</reference>
<keyword evidence="3" id="KW-1185">Reference proteome</keyword>
<dbReference type="InterPro" id="IPR053340">
    <property type="entry name" value="PTF2"/>
</dbReference>
<feature type="transmembrane region" description="Helical" evidence="1">
    <location>
        <begin position="721"/>
        <end position="739"/>
    </location>
</feature>
<accession>A0A811SR96</accession>
<organism evidence="2 3">
    <name type="scientific">Miscanthus lutarioriparius</name>
    <dbReference type="NCBI Taxonomy" id="422564"/>
    <lineage>
        <taxon>Eukaryota</taxon>
        <taxon>Viridiplantae</taxon>
        <taxon>Streptophyta</taxon>
        <taxon>Embryophyta</taxon>
        <taxon>Tracheophyta</taxon>
        <taxon>Spermatophyta</taxon>
        <taxon>Magnoliopsida</taxon>
        <taxon>Liliopsida</taxon>
        <taxon>Poales</taxon>
        <taxon>Poaceae</taxon>
        <taxon>PACMAD clade</taxon>
        <taxon>Panicoideae</taxon>
        <taxon>Andropogonodae</taxon>
        <taxon>Andropogoneae</taxon>
        <taxon>Saccharinae</taxon>
        <taxon>Miscanthus</taxon>
    </lineage>
</organism>
<keyword evidence="1" id="KW-1133">Transmembrane helix</keyword>
<evidence type="ECO:0000313" key="3">
    <source>
        <dbReference type="Proteomes" id="UP000604825"/>
    </source>
</evidence>
<dbReference type="Gene3D" id="1.10.472.170">
    <property type="match status" value="1"/>
</dbReference>
<dbReference type="EMBL" id="CAJGYO010000672">
    <property type="protein sequence ID" value="CAD6343070.1"/>
    <property type="molecule type" value="Genomic_DNA"/>
</dbReference>
<dbReference type="AlphaFoldDB" id="A0A811SR96"/>
<protein>
    <submittedName>
        <fullName evidence="2">Uncharacterized protein</fullName>
    </submittedName>
</protein>
<dbReference type="FunFam" id="1.10.472.10:FF:000145">
    <property type="entry name" value="Plant-specific TFIIB-related protein PTF2"/>
    <property type="match status" value="1"/>
</dbReference>